<dbReference type="Proteomes" id="UP000681722">
    <property type="component" value="Unassembled WGS sequence"/>
</dbReference>
<protein>
    <submittedName>
        <fullName evidence="2">Uncharacterized protein</fullName>
    </submittedName>
</protein>
<name>A0A815NA63_9BILA</name>
<evidence type="ECO:0000313" key="3">
    <source>
        <dbReference type="EMBL" id="CAF4312239.1"/>
    </source>
</evidence>
<evidence type="ECO:0000313" key="4">
    <source>
        <dbReference type="Proteomes" id="UP000663829"/>
    </source>
</evidence>
<feature type="region of interest" description="Disordered" evidence="1">
    <location>
        <begin position="125"/>
        <end position="174"/>
    </location>
</feature>
<organism evidence="2 4">
    <name type="scientific">Didymodactylos carnosus</name>
    <dbReference type="NCBI Taxonomy" id="1234261"/>
    <lineage>
        <taxon>Eukaryota</taxon>
        <taxon>Metazoa</taxon>
        <taxon>Spiralia</taxon>
        <taxon>Gnathifera</taxon>
        <taxon>Rotifera</taxon>
        <taxon>Eurotatoria</taxon>
        <taxon>Bdelloidea</taxon>
        <taxon>Philodinida</taxon>
        <taxon>Philodinidae</taxon>
        <taxon>Didymodactylos</taxon>
    </lineage>
</organism>
<feature type="compositionally biased region" description="Low complexity" evidence="1">
    <location>
        <begin position="138"/>
        <end position="153"/>
    </location>
</feature>
<feature type="compositionally biased region" description="Polar residues" evidence="1">
    <location>
        <begin position="125"/>
        <end position="137"/>
    </location>
</feature>
<keyword evidence="4" id="KW-1185">Reference proteome</keyword>
<reference evidence="2" key="1">
    <citation type="submission" date="2021-02" db="EMBL/GenBank/DDBJ databases">
        <authorList>
            <person name="Nowell W R."/>
        </authorList>
    </citation>
    <scope>NUCLEOTIDE SEQUENCE</scope>
</reference>
<gene>
    <name evidence="2" type="ORF">GPM918_LOCUS34133</name>
    <name evidence="3" type="ORF">SRO942_LOCUS34829</name>
</gene>
<comment type="caution">
    <text evidence="2">The sequence shown here is derived from an EMBL/GenBank/DDBJ whole genome shotgun (WGS) entry which is preliminary data.</text>
</comment>
<evidence type="ECO:0000256" key="1">
    <source>
        <dbReference type="SAM" id="MobiDB-lite"/>
    </source>
</evidence>
<dbReference type="AlphaFoldDB" id="A0A815NA63"/>
<accession>A0A815NA63</accession>
<feature type="compositionally biased region" description="Polar residues" evidence="1">
    <location>
        <begin position="154"/>
        <end position="174"/>
    </location>
</feature>
<sequence length="174" mass="18179">MNINHYFSSSNVESRPRRRRRQISSQGYGSVPGGGWSGSSGNPSGAIPGAYYGTGNNPNYGGLSNVNGLNTNTGVNSYPSGTNLNQQPYGTNVNNPTGGTNYLSSGSSSYSNVYPSGTNINSQYPVNNGYPNTNLQQSYGTNNNLNNPSGTNYYGQGSNLLPGNNAYGNMGSSS</sequence>
<feature type="compositionally biased region" description="Polar residues" evidence="1">
    <location>
        <begin position="78"/>
        <end position="89"/>
    </location>
</feature>
<feature type="region of interest" description="Disordered" evidence="1">
    <location>
        <begin position="77"/>
        <end position="110"/>
    </location>
</feature>
<feature type="compositionally biased region" description="Low complexity" evidence="1">
    <location>
        <begin position="90"/>
        <end position="110"/>
    </location>
</feature>
<evidence type="ECO:0000313" key="2">
    <source>
        <dbReference type="EMBL" id="CAF1434442.1"/>
    </source>
</evidence>
<dbReference type="Proteomes" id="UP000663829">
    <property type="component" value="Unassembled WGS sequence"/>
</dbReference>
<dbReference type="EMBL" id="CAJOBC010084134">
    <property type="protein sequence ID" value="CAF4312239.1"/>
    <property type="molecule type" value="Genomic_DNA"/>
</dbReference>
<proteinExistence type="predicted"/>
<feature type="region of interest" description="Disordered" evidence="1">
    <location>
        <begin position="1"/>
        <end position="41"/>
    </location>
</feature>
<dbReference type="EMBL" id="CAJNOQ010018696">
    <property type="protein sequence ID" value="CAF1434442.1"/>
    <property type="molecule type" value="Genomic_DNA"/>
</dbReference>